<organism evidence="1 2">
    <name type="scientific">Segatella copri</name>
    <dbReference type="NCBI Taxonomy" id="165179"/>
    <lineage>
        <taxon>Bacteria</taxon>
        <taxon>Pseudomonadati</taxon>
        <taxon>Bacteroidota</taxon>
        <taxon>Bacteroidia</taxon>
        <taxon>Bacteroidales</taxon>
        <taxon>Prevotellaceae</taxon>
        <taxon>Segatella</taxon>
    </lineage>
</organism>
<proteinExistence type="predicted"/>
<dbReference type="EMBL" id="JANDWU010000012">
    <property type="protein sequence ID" value="MCP9549441.1"/>
    <property type="molecule type" value="Genomic_DNA"/>
</dbReference>
<name>A0AAW5ID10_9BACT</name>
<protein>
    <submittedName>
        <fullName evidence="1">Uncharacterized protein</fullName>
    </submittedName>
</protein>
<dbReference type="AlphaFoldDB" id="A0AAW5ID10"/>
<dbReference type="RefSeq" id="WP_254970001.1">
    <property type="nucleotide sequence ID" value="NZ_JANDWU010000012.1"/>
</dbReference>
<evidence type="ECO:0000313" key="2">
    <source>
        <dbReference type="Proteomes" id="UP001205506"/>
    </source>
</evidence>
<gene>
    <name evidence="1" type="ORF">NNC68_08135</name>
</gene>
<accession>A0AAW5ID10</accession>
<evidence type="ECO:0000313" key="1">
    <source>
        <dbReference type="EMBL" id="MCP9549441.1"/>
    </source>
</evidence>
<comment type="caution">
    <text evidence="1">The sequence shown here is derived from an EMBL/GenBank/DDBJ whole genome shotgun (WGS) entry which is preliminary data.</text>
</comment>
<reference evidence="1" key="1">
    <citation type="submission" date="2022-07" db="EMBL/GenBank/DDBJ databases">
        <title>Prevotella copri.</title>
        <authorList>
            <person name="Yang C."/>
        </authorList>
    </citation>
    <scope>NUCLEOTIDE SEQUENCE</scope>
    <source>
        <strain evidence="1">HF1805</strain>
    </source>
</reference>
<sequence length="305" mass="33460">MNQQFNDLSANEAIYEAIRQIALHKLVNPKNNVIKNTSRISGYVTKIHTDENDELYGTVDVQEYNDSLANNQAKDEGLPVGLHEGVFLSAIQNNDNGLITIPYLNSDVVIATDPDTLKEYVVAYSHADTVQIDTHTKTIIGVTETKEFEESEDSPDVDQLEKTGLHAHTEYTKEHAKTEVAKSDKNEEKSIFEVTADQIKALHDKAQIVLDAKEILAKYDAKEIVINDQGVYLGSGKATEPAVLGNQLATILIDWLGALSSMLTPTMMGPQPPANVAKFVALQSKINSYKAATSGFLSKTVKVSE</sequence>
<dbReference type="Proteomes" id="UP001205506">
    <property type="component" value="Unassembled WGS sequence"/>
</dbReference>